<sequence>MFSHTPVEIPGPKLAKGEVARDPDWSTPTFSPFTPQTFADRLQLPPFVLPWNKIMSASILAEQEDHLLIAIALVAAPALSMSIGSVCVRFGIPSDLVQARFQNLSAGLLLGALLAEIYPMLHQRLFVAGVDRTKVEIWNCTSAFLGFFLALGVMYGLRALEQFHSPNEEVLKEAAKKEIDLEGVRSPASASSPRHVVLATAQLGKLSTGSSTLDVAMNALSKIQKGGDDINVEQLDEQLHFIDFALDSMHRACHGVEILTGVATKDARARLSELLQDVEALQSISPQKVSALDLQIQRTSASLKRLHAQTHPGAFRRWGPRRMTSSSNQTLALDLPDQTGRCSSLPWGLIFAVAIDATVDGMLIGLSTSSSVGAGMLMAIATVIEMGFLGYSFGCTLVSQAQEAKLCRSALVALLALPPLCLASFGALAYVIGEALESCCVFTGLVSFSLVAVLFLVIQELLLEAAEKDEDHNWNVSIFIYFGLFISFASEVVL</sequence>
<comment type="caution">
    <text evidence="3">The sequence shown here is derived from an EMBL/GenBank/DDBJ whole genome shotgun (WGS) entry which is preliminary data.</text>
</comment>
<feature type="transmembrane region" description="Helical" evidence="2">
    <location>
        <begin position="474"/>
        <end position="493"/>
    </location>
</feature>
<dbReference type="Proteomes" id="UP000601435">
    <property type="component" value="Unassembled WGS sequence"/>
</dbReference>
<evidence type="ECO:0000313" key="4">
    <source>
        <dbReference type="Proteomes" id="UP000601435"/>
    </source>
</evidence>
<feature type="transmembrane region" description="Helical" evidence="2">
    <location>
        <begin position="372"/>
        <end position="398"/>
    </location>
</feature>
<evidence type="ECO:0000256" key="1">
    <source>
        <dbReference type="SAM" id="MobiDB-lite"/>
    </source>
</evidence>
<evidence type="ECO:0000256" key="2">
    <source>
        <dbReference type="SAM" id="Phobius"/>
    </source>
</evidence>
<feature type="region of interest" description="Disordered" evidence="1">
    <location>
        <begin position="1"/>
        <end position="23"/>
    </location>
</feature>
<reference evidence="3" key="1">
    <citation type="submission" date="2021-02" db="EMBL/GenBank/DDBJ databases">
        <authorList>
            <person name="Dougan E. K."/>
            <person name="Rhodes N."/>
            <person name="Thang M."/>
            <person name="Chan C."/>
        </authorList>
    </citation>
    <scope>NUCLEOTIDE SEQUENCE</scope>
</reference>
<feature type="transmembrane region" description="Helical" evidence="2">
    <location>
        <begin position="136"/>
        <end position="157"/>
    </location>
</feature>
<keyword evidence="2" id="KW-0812">Transmembrane</keyword>
<feature type="transmembrane region" description="Helical" evidence="2">
    <location>
        <begin position="104"/>
        <end position="121"/>
    </location>
</feature>
<keyword evidence="2" id="KW-1133">Transmembrane helix</keyword>
<name>A0A812RLF0_9DINO</name>
<keyword evidence="4" id="KW-1185">Reference proteome</keyword>
<evidence type="ECO:0000313" key="3">
    <source>
        <dbReference type="EMBL" id="CAE7447508.1"/>
    </source>
</evidence>
<dbReference type="EMBL" id="CAJNJA010019587">
    <property type="protein sequence ID" value="CAE7447508.1"/>
    <property type="molecule type" value="Genomic_DNA"/>
</dbReference>
<gene>
    <name evidence="3" type="ORF">SNEC2469_LOCUS12360</name>
</gene>
<feature type="transmembrane region" description="Helical" evidence="2">
    <location>
        <begin position="444"/>
        <end position="462"/>
    </location>
</feature>
<feature type="transmembrane region" description="Helical" evidence="2">
    <location>
        <begin position="410"/>
        <end position="432"/>
    </location>
</feature>
<accession>A0A812RLF0</accession>
<organism evidence="3 4">
    <name type="scientific">Symbiodinium necroappetens</name>
    <dbReference type="NCBI Taxonomy" id="1628268"/>
    <lineage>
        <taxon>Eukaryota</taxon>
        <taxon>Sar</taxon>
        <taxon>Alveolata</taxon>
        <taxon>Dinophyceae</taxon>
        <taxon>Suessiales</taxon>
        <taxon>Symbiodiniaceae</taxon>
        <taxon>Symbiodinium</taxon>
    </lineage>
</organism>
<dbReference type="AlphaFoldDB" id="A0A812RLF0"/>
<feature type="transmembrane region" description="Helical" evidence="2">
    <location>
        <begin position="345"/>
        <end position="366"/>
    </location>
</feature>
<feature type="transmembrane region" description="Helical" evidence="2">
    <location>
        <begin position="67"/>
        <end position="92"/>
    </location>
</feature>
<keyword evidence="2" id="KW-0472">Membrane</keyword>
<proteinExistence type="predicted"/>
<dbReference type="OrthoDB" id="46973at2759"/>
<protein>
    <submittedName>
        <fullName evidence="3">Uncharacterized protein</fullName>
    </submittedName>
</protein>